<proteinExistence type="inferred from homology"/>
<feature type="binding site" evidence="7">
    <location>
        <position position="242"/>
    </location>
    <ligand>
        <name>sn-glycerol 3-phosphate</name>
        <dbReference type="ChEBI" id="CHEBI:57597"/>
    </ligand>
</feature>
<keyword evidence="6 7" id="KW-1208">Phospholipid metabolism</keyword>
<evidence type="ECO:0000256" key="2">
    <source>
        <dbReference type="ARBA" id="ARBA00022516"/>
    </source>
</evidence>
<feature type="binding site" evidence="7">
    <location>
        <position position="279"/>
    </location>
    <ligand>
        <name>NADPH</name>
        <dbReference type="ChEBI" id="CHEBI:57783"/>
    </ligand>
</feature>
<feature type="active site" description="Proton acceptor" evidence="7">
    <location>
        <position position="189"/>
    </location>
</feature>
<dbReference type="InterPro" id="IPR006168">
    <property type="entry name" value="G3P_DH_NAD-dep"/>
</dbReference>
<feature type="binding site" evidence="7">
    <location>
        <position position="106"/>
    </location>
    <ligand>
        <name>NADPH</name>
        <dbReference type="ChEBI" id="CHEBI:57783"/>
    </ligand>
</feature>
<keyword evidence="7" id="KW-0547">Nucleotide-binding</keyword>
<evidence type="ECO:0000256" key="7">
    <source>
        <dbReference type="HAMAP-Rule" id="MF_00394"/>
    </source>
</evidence>
<dbReference type="GO" id="GO:0016746">
    <property type="term" value="F:acyltransferase activity"/>
    <property type="evidence" value="ECO:0007669"/>
    <property type="project" value="UniProtKB-KW"/>
</dbReference>
<dbReference type="EMBL" id="NRRL01000069">
    <property type="protein sequence ID" value="MBK1669981.1"/>
    <property type="molecule type" value="Genomic_DNA"/>
</dbReference>
<accession>A0ABS1DJ02</accession>
<keyword evidence="12" id="KW-0012">Acyltransferase</keyword>
<evidence type="ECO:0000313" key="13">
    <source>
        <dbReference type="Proteomes" id="UP001296873"/>
    </source>
</evidence>
<feature type="binding site" evidence="7">
    <location>
        <position position="12"/>
    </location>
    <ligand>
        <name>NADPH</name>
        <dbReference type="ChEBI" id="CHEBI:57783"/>
    </ligand>
</feature>
<dbReference type="PROSITE" id="PS00957">
    <property type="entry name" value="NAD_G3PDH"/>
    <property type="match status" value="1"/>
</dbReference>
<dbReference type="PIRSF" id="PIRSF000114">
    <property type="entry name" value="Glycerol-3-P_dh"/>
    <property type="match status" value="1"/>
</dbReference>
<comment type="caution">
    <text evidence="12">The sequence shown here is derived from an EMBL/GenBank/DDBJ whole genome shotgun (WGS) entry which is preliminary data.</text>
</comment>
<keyword evidence="5 7" id="KW-0594">Phospholipid biosynthesis</keyword>
<dbReference type="SUPFAM" id="SSF51735">
    <property type="entry name" value="NAD(P)-binding Rossmann-fold domains"/>
    <property type="match status" value="1"/>
</dbReference>
<keyword evidence="7" id="KW-0521">NADP</keyword>
<dbReference type="PRINTS" id="PR00077">
    <property type="entry name" value="GPDHDRGNASE"/>
</dbReference>
<dbReference type="RefSeq" id="WP_200342323.1">
    <property type="nucleotide sequence ID" value="NZ_NRRL01000069.1"/>
</dbReference>
<keyword evidence="4 7" id="KW-0443">Lipid metabolism</keyword>
<feature type="binding site" evidence="7">
    <location>
        <position position="253"/>
    </location>
    <ligand>
        <name>sn-glycerol 3-phosphate</name>
        <dbReference type="ChEBI" id="CHEBI:57597"/>
    </ligand>
</feature>
<feature type="domain" description="Glycerol-3-phosphate dehydrogenase NAD-dependent N-terminal" evidence="10">
    <location>
        <begin position="5"/>
        <end position="155"/>
    </location>
</feature>
<feature type="binding site" evidence="7">
    <location>
        <position position="254"/>
    </location>
    <ligand>
        <name>sn-glycerol 3-phosphate</name>
        <dbReference type="ChEBI" id="CHEBI:57597"/>
    </ligand>
</feature>
<dbReference type="SUPFAM" id="SSF48179">
    <property type="entry name" value="6-phosphogluconate dehydrogenase C-terminal domain-like"/>
    <property type="match status" value="1"/>
</dbReference>
<reference evidence="12 13" key="1">
    <citation type="journal article" date="2020" name="Microorganisms">
        <title>Osmotic Adaptation and Compatible Solute Biosynthesis of Phototrophic Bacteria as Revealed from Genome Analyses.</title>
        <authorList>
            <person name="Imhoff J.F."/>
            <person name="Rahn T."/>
            <person name="Kunzel S."/>
            <person name="Keller A."/>
            <person name="Neulinger S.C."/>
        </authorList>
    </citation>
    <scope>NUCLEOTIDE SEQUENCE [LARGE SCALE GENOMIC DNA]</scope>
    <source>
        <strain evidence="12 13">DSM 9895</strain>
    </source>
</reference>
<feature type="binding site" evidence="7">
    <location>
        <position position="189"/>
    </location>
    <ligand>
        <name>sn-glycerol 3-phosphate</name>
        <dbReference type="ChEBI" id="CHEBI:57597"/>
    </ligand>
</feature>
<feature type="domain" description="Glycerol-3-phosphate dehydrogenase NAD-dependent C-terminal" evidence="11">
    <location>
        <begin position="178"/>
        <end position="316"/>
    </location>
</feature>
<feature type="binding site" evidence="7">
    <location>
        <position position="32"/>
    </location>
    <ligand>
        <name>NADPH</name>
        <dbReference type="ChEBI" id="CHEBI:57783"/>
    </ligand>
</feature>
<evidence type="ECO:0000256" key="6">
    <source>
        <dbReference type="ARBA" id="ARBA00023264"/>
    </source>
</evidence>
<evidence type="ECO:0000259" key="11">
    <source>
        <dbReference type="Pfam" id="PF07479"/>
    </source>
</evidence>
<keyword evidence="12" id="KW-0808">Transferase</keyword>
<keyword evidence="3 7" id="KW-0560">Oxidoreductase</keyword>
<evidence type="ECO:0000256" key="4">
    <source>
        <dbReference type="ARBA" id="ARBA00023098"/>
    </source>
</evidence>
<feature type="binding site" evidence="7">
    <location>
        <position position="252"/>
    </location>
    <ligand>
        <name>sn-glycerol 3-phosphate</name>
        <dbReference type="ChEBI" id="CHEBI:57597"/>
    </ligand>
</feature>
<protein>
    <recommendedName>
        <fullName evidence="7">Glycerol-3-phosphate dehydrogenase [NAD(P)+]</fullName>
        <ecNumber evidence="7">1.1.1.94</ecNumber>
    </recommendedName>
    <alternativeName>
        <fullName evidence="7">NAD(P)(+)-dependent glycerol-3-phosphate dehydrogenase</fullName>
    </alternativeName>
    <alternativeName>
        <fullName evidence="7">NAD(P)H-dependent dihydroxyacetone-phosphate reductase</fullName>
    </alternativeName>
</protein>
<feature type="binding site" evidence="7">
    <location>
        <position position="277"/>
    </location>
    <ligand>
        <name>NADPH</name>
        <dbReference type="ChEBI" id="CHEBI:57783"/>
    </ligand>
</feature>
<dbReference type="NCBIfam" id="NF000940">
    <property type="entry name" value="PRK00094.1-2"/>
    <property type="match status" value="1"/>
</dbReference>
<comment type="catalytic activity">
    <reaction evidence="7">
        <text>sn-glycerol 3-phosphate + NAD(+) = dihydroxyacetone phosphate + NADH + H(+)</text>
        <dbReference type="Rhea" id="RHEA:11092"/>
        <dbReference type="ChEBI" id="CHEBI:15378"/>
        <dbReference type="ChEBI" id="CHEBI:57540"/>
        <dbReference type="ChEBI" id="CHEBI:57597"/>
        <dbReference type="ChEBI" id="CHEBI:57642"/>
        <dbReference type="ChEBI" id="CHEBI:57945"/>
        <dbReference type="EC" id="1.1.1.94"/>
    </reaction>
</comment>
<dbReference type="EC" id="1.1.1.94" evidence="7"/>
<dbReference type="Gene3D" id="3.40.50.720">
    <property type="entry name" value="NAD(P)-binding Rossmann-like Domain"/>
    <property type="match status" value="1"/>
</dbReference>
<comment type="similarity">
    <text evidence="1 7 8">Belongs to the NAD-dependent glycerol-3-phosphate dehydrogenase family.</text>
</comment>
<feature type="binding site" evidence="7">
    <location>
        <position position="136"/>
    </location>
    <ligand>
        <name>sn-glycerol 3-phosphate</name>
        <dbReference type="ChEBI" id="CHEBI:57597"/>
    </ligand>
</feature>
<comment type="caution">
    <text evidence="7">Lacks conserved residue(s) required for the propagation of feature annotation.</text>
</comment>
<dbReference type="Pfam" id="PF01210">
    <property type="entry name" value="NAD_Gly3P_dh_N"/>
    <property type="match status" value="1"/>
</dbReference>
<keyword evidence="7 8" id="KW-0520">NAD</keyword>
<keyword evidence="13" id="KW-1185">Reference proteome</keyword>
<dbReference type="InterPro" id="IPR036291">
    <property type="entry name" value="NAD(P)-bd_dom_sf"/>
</dbReference>
<dbReference type="InterPro" id="IPR008927">
    <property type="entry name" value="6-PGluconate_DH-like_C_sf"/>
</dbReference>
<comment type="function">
    <text evidence="7">Catalyzes the reduction of the glycolytic intermediate dihydroxyacetone phosphate (DHAP) to sn-glycerol 3-phosphate (G3P), the key precursor for phospholipid synthesis.</text>
</comment>
<dbReference type="InterPro" id="IPR013328">
    <property type="entry name" value="6PGD_dom2"/>
</dbReference>
<dbReference type="NCBIfam" id="NF000942">
    <property type="entry name" value="PRK00094.1-4"/>
    <property type="match status" value="1"/>
</dbReference>
<comment type="catalytic activity">
    <reaction evidence="7 9">
        <text>sn-glycerol 3-phosphate + NADP(+) = dihydroxyacetone phosphate + NADPH + H(+)</text>
        <dbReference type="Rhea" id="RHEA:11096"/>
        <dbReference type="ChEBI" id="CHEBI:15378"/>
        <dbReference type="ChEBI" id="CHEBI:57597"/>
        <dbReference type="ChEBI" id="CHEBI:57642"/>
        <dbReference type="ChEBI" id="CHEBI:57783"/>
        <dbReference type="ChEBI" id="CHEBI:58349"/>
        <dbReference type="EC" id="1.1.1.94"/>
    </reaction>
</comment>
<dbReference type="HAMAP" id="MF_00394">
    <property type="entry name" value="NAD_Glyc3P_dehydrog"/>
    <property type="match status" value="1"/>
</dbReference>
<dbReference type="PANTHER" id="PTHR11728">
    <property type="entry name" value="GLYCEROL-3-PHOSPHATE DEHYDROGENASE"/>
    <property type="match status" value="1"/>
</dbReference>
<evidence type="ECO:0000259" key="10">
    <source>
        <dbReference type="Pfam" id="PF01210"/>
    </source>
</evidence>
<evidence type="ECO:0000313" key="12">
    <source>
        <dbReference type="EMBL" id="MBK1669981.1"/>
    </source>
</evidence>
<evidence type="ECO:0000256" key="9">
    <source>
        <dbReference type="RuleBase" id="RU000439"/>
    </source>
</evidence>
<evidence type="ECO:0000256" key="1">
    <source>
        <dbReference type="ARBA" id="ARBA00011009"/>
    </source>
</evidence>
<dbReference type="Pfam" id="PF07479">
    <property type="entry name" value="NAD_Gly3P_dh_C"/>
    <property type="match status" value="1"/>
</dbReference>
<evidence type="ECO:0000256" key="8">
    <source>
        <dbReference type="RuleBase" id="RU000437"/>
    </source>
</evidence>
<gene>
    <name evidence="7" type="primary">gpsA</name>
    <name evidence="12" type="ORF">CKO28_18260</name>
</gene>
<dbReference type="InterPro" id="IPR006109">
    <property type="entry name" value="G3P_DH_NAD-dep_C"/>
</dbReference>
<feature type="binding site" evidence="7">
    <location>
        <position position="253"/>
    </location>
    <ligand>
        <name>NADPH</name>
        <dbReference type="ChEBI" id="CHEBI:57783"/>
    </ligand>
</feature>
<feature type="binding site" evidence="7">
    <location>
        <position position="106"/>
    </location>
    <ligand>
        <name>sn-glycerol 3-phosphate</name>
        <dbReference type="ChEBI" id="CHEBI:57597"/>
    </ligand>
</feature>
<organism evidence="12 13">
    <name type="scientific">Rhodovibrio sodomensis</name>
    <dbReference type="NCBI Taxonomy" id="1088"/>
    <lineage>
        <taxon>Bacteria</taxon>
        <taxon>Pseudomonadati</taxon>
        <taxon>Pseudomonadota</taxon>
        <taxon>Alphaproteobacteria</taxon>
        <taxon>Rhodospirillales</taxon>
        <taxon>Rhodovibrionaceae</taxon>
        <taxon>Rhodovibrio</taxon>
    </lineage>
</organism>
<evidence type="ECO:0000256" key="5">
    <source>
        <dbReference type="ARBA" id="ARBA00023209"/>
    </source>
</evidence>
<dbReference type="Proteomes" id="UP001296873">
    <property type="component" value="Unassembled WGS sequence"/>
</dbReference>
<dbReference type="Gene3D" id="1.10.1040.10">
    <property type="entry name" value="N-(1-d-carboxylethyl)-l-norvaline Dehydrogenase, domain 2"/>
    <property type="match status" value="1"/>
</dbReference>
<feature type="binding site" evidence="7">
    <location>
        <position position="138"/>
    </location>
    <ligand>
        <name>NADPH</name>
        <dbReference type="ChEBI" id="CHEBI:57783"/>
    </ligand>
</feature>
<keyword evidence="2 7" id="KW-0444">Lipid biosynthesis</keyword>
<evidence type="ECO:0000256" key="3">
    <source>
        <dbReference type="ARBA" id="ARBA00023002"/>
    </source>
</evidence>
<sequence length="331" mass="34071">MQRFAVIGGGAWGTGLAQALVGAGREVTLWVRERAVAAEIAESGENRTFLPDVPLSPEIRATPDLDEAVDGAQALLLAVPAQHLRATARQLRAGLRAEVPLVLCAKGIEDGTLALMSEVLDAELPGWPVAVLSGPTFAVEVARGQPAAVTLAARDPVLGEALAAAIGSRTFRPYLSDDVVGAQIGGAVKNVIAIACGIVDGRALGENARAALITRGLAEISRLALAKGARAETLTGLSGLGDLTLTCVGSGSRNHSLGVELGQGRAIGEILASRRSVAEGVFSARATVTLADRLDVDMPIAQAVDAVVNREAEIPATIDDLLARPLKSESR</sequence>
<dbReference type="InterPro" id="IPR011128">
    <property type="entry name" value="G3P_DH_NAD-dep_N"/>
</dbReference>
<comment type="pathway">
    <text evidence="7">Membrane lipid metabolism; glycerophospholipid metabolism.</text>
</comment>
<keyword evidence="7" id="KW-0963">Cytoplasm</keyword>
<feature type="binding site" evidence="7">
    <location>
        <position position="134"/>
    </location>
    <ligand>
        <name>sn-glycerol 3-phosphate</name>
        <dbReference type="ChEBI" id="CHEBI:57597"/>
    </ligand>
</feature>
<dbReference type="PANTHER" id="PTHR11728:SF1">
    <property type="entry name" value="GLYCEROL-3-PHOSPHATE DEHYDROGENASE [NAD(+)] 2, CHLOROPLASTIC"/>
    <property type="match status" value="1"/>
</dbReference>
<comment type="subcellular location">
    <subcellularLocation>
        <location evidence="7">Cytoplasm</location>
    </subcellularLocation>
</comment>
<name>A0ABS1DJ02_9PROT</name>